<dbReference type="AlphaFoldDB" id="A0A9N8P853"/>
<comment type="caution">
    <text evidence="3">The sequence shown here is derived from an EMBL/GenBank/DDBJ whole genome shotgun (WGS) entry which is preliminary data.</text>
</comment>
<reference evidence="3" key="1">
    <citation type="submission" date="2020-06" db="EMBL/GenBank/DDBJ databases">
        <authorList>
            <person name="Onetto C."/>
        </authorList>
    </citation>
    <scope>NUCLEOTIDE SEQUENCE</scope>
</reference>
<organism evidence="3 4">
    <name type="scientific">Aureobasidium vineae</name>
    <dbReference type="NCBI Taxonomy" id="2773715"/>
    <lineage>
        <taxon>Eukaryota</taxon>
        <taxon>Fungi</taxon>
        <taxon>Dikarya</taxon>
        <taxon>Ascomycota</taxon>
        <taxon>Pezizomycotina</taxon>
        <taxon>Dothideomycetes</taxon>
        <taxon>Dothideomycetidae</taxon>
        <taxon>Dothideales</taxon>
        <taxon>Saccotheciaceae</taxon>
        <taxon>Aureobasidium</taxon>
    </lineage>
</organism>
<evidence type="ECO:0000256" key="2">
    <source>
        <dbReference type="SAM" id="Phobius"/>
    </source>
</evidence>
<keyword evidence="2" id="KW-1133">Transmembrane helix</keyword>
<dbReference type="Proteomes" id="UP000716446">
    <property type="component" value="Unassembled WGS sequence"/>
</dbReference>
<name>A0A9N8P853_9PEZI</name>
<dbReference type="EMBL" id="CAIJEN010000004">
    <property type="protein sequence ID" value="CAD0084920.1"/>
    <property type="molecule type" value="Genomic_DNA"/>
</dbReference>
<gene>
    <name evidence="3" type="ORF">AWRI4619_LOCUS3487</name>
</gene>
<sequence>MVDSEPDLTATVAYEYVWKIDDTSRQTLTHTTTYVGSPGTYTAYALVVNMALPSPSQIETVGILYTIVPGVASVQHVSATVATHRPTTTVLQTSQALVTSTTTSAWSSALPEMHCHNILSDRLFSFYEPYLTIQIILVCLFCGGYLWFRRLRHPRNQDDELEQGRGTFSIPEKLASDKSAEYAQYKPQG</sequence>
<evidence type="ECO:0000256" key="1">
    <source>
        <dbReference type="SAM" id="MobiDB-lite"/>
    </source>
</evidence>
<proteinExistence type="predicted"/>
<feature type="region of interest" description="Disordered" evidence="1">
    <location>
        <begin position="158"/>
        <end position="189"/>
    </location>
</feature>
<evidence type="ECO:0008006" key="5">
    <source>
        <dbReference type="Google" id="ProtNLM"/>
    </source>
</evidence>
<accession>A0A9N8P853</accession>
<evidence type="ECO:0000313" key="4">
    <source>
        <dbReference type="Proteomes" id="UP000716446"/>
    </source>
</evidence>
<evidence type="ECO:0000313" key="3">
    <source>
        <dbReference type="EMBL" id="CAD0084920.1"/>
    </source>
</evidence>
<keyword evidence="2" id="KW-0812">Transmembrane</keyword>
<feature type="transmembrane region" description="Helical" evidence="2">
    <location>
        <begin position="130"/>
        <end position="148"/>
    </location>
</feature>
<protein>
    <recommendedName>
        <fullName evidence="5">PKD domain-containing protein</fullName>
    </recommendedName>
</protein>
<keyword evidence="2" id="KW-0472">Membrane</keyword>
<keyword evidence="4" id="KW-1185">Reference proteome</keyword>